<dbReference type="Gene3D" id="3.90.132.10">
    <property type="entry name" value="Leishmanolysin , domain 2"/>
    <property type="match status" value="1"/>
</dbReference>
<dbReference type="GO" id="GO:0007155">
    <property type="term" value="P:cell adhesion"/>
    <property type="evidence" value="ECO:0007669"/>
    <property type="project" value="InterPro"/>
</dbReference>
<evidence type="ECO:0000256" key="8">
    <source>
        <dbReference type="PIRSR" id="PIRSR601577-1"/>
    </source>
</evidence>
<evidence type="ECO:0000256" key="12">
    <source>
        <dbReference type="SAM" id="Phobius"/>
    </source>
</evidence>
<evidence type="ECO:0000256" key="9">
    <source>
        <dbReference type="PIRSR" id="PIRSR601577-2"/>
    </source>
</evidence>
<dbReference type="Pfam" id="PF25301">
    <property type="entry name" value="CUT_C"/>
    <property type="match status" value="1"/>
</dbReference>
<evidence type="ECO:0000256" key="11">
    <source>
        <dbReference type="SAM" id="MobiDB-lite"/>
    </source>
</evidence>
<dbReference type="WBParaSite" id="BXY_0264900.1">
    <property type="protein sequence ID" value="BXY_0264900.1"/>
    <property type="gene ID" value="BXY_0264900"/>
</dbReference>
<protein>
    <recommendedName>
        <fullName evidence="10">Leishmanolysin-like peptidase</fullName>
        <ecNumber evidence="10">3.4.24.-</ecNumber>
    </recommendedName>
</protein>
<keyword evidence="12" id="KW-0812">Transmembrane</keyword>
<organism evidence="14 15">
    <name type="scientific">Bursaphelenchus xylophilus</name>
    <name type="common">Pinewood nematode worm</name>
    <name type="synonym">Aphelenchoides xylophilus</name>
    <dbReference type="NCBI Taxonomy" id="6326"/>
    <lineage>
        <taxon>Eukaryota</taxon>
        <taxon>Metazoa</taxon>
        <taxon>Ecdysozoa</taxon>
        <taxon>Nematoda</taxon>
        <taxon>Chromadorea</taxon>
        <taxon>Rhabditida</taxon>
        <taxon>Tylenchina</taxon>
        <taxon>Tylenchomorpha</taxon>
        <taxon>Aphelenchoidea</taxon>
        <taxon>Aphelenchoididae</taxon>
        <taxon>Bursaphelenchus</taxon>
    </lineage>
</organism>
<keyword evidence="12" id="KW-0472">Membrane</keyword>
<dbReference type="Proteomes" id="UP000095284">
    <property type="component" value="Unplaced"/>
</dbReference>
<dbReference type="InterPro" id="IPR051962">
    <property type="entry name" value="Cuticlin"/>
</dbReference>
<evidence type="ECO:0000313" key="15">
    <source>
        <dbReference type="WBParaSite" id="BXY_0264900.1"/>
    </source>
</evidence>
<dbReference type="EC" id="3.4.24.-" evidence="10"/>
<feature type="binding site" evidence="9">
    <location>
        <position position="513"/>
    </location>
    <ligand>
        <name>Zn(2+)</name>
        <dbReference type="ChEBI" id="CHEBI:29105"/>
        <note>catalytic</note>
    </ligand>
</feature>
<keyword evidence="12" id="KW-1133">Transmembrane helix</keyword>
<comment type="similarity">
    <text evidence="1 10">Belongs to the peptidase M8 family.</text>
</comment>
<dbReference type="InterPro" id="IPR057475">
    <property type="entry name" value="CUT_C"/>
</dbReference>
<evidence type="ECO:0000256" key="5">
    <source>
        <dbReference type="ARBA" id="ARBA00022801"/>
    </source>
</evidence>
<proteinExistence type="inferred from homology"/>
<feature type="region of interest" description="Disordered" evidence="11">
    <location>
        <begin position="205"/>
        <end position="230"/>
    </location>
</feature>
<feature type="compositionally biased region" description="Polar residues" evidence="11">
    <location>
        <begin position="205"/>
        <end position="218"/>
    </location>
</feature>
<dbReference type="SMART" id="SM00241">
    <property type="entry name" value="ZP"/>
    <property type="match status" value="1"/>
</dbReference>
<evidence type="ECO:0000313" key="14">
    <source>
        <dbReference type="Proteomes" id="UP000095284"/>
    </source>
</evidence>
<feature type="transmembrane region" description="Helical" evidence="12">
    <location>
        <begin position="327"/>
        <end position="346"/>
    </location>
</feature>
<evidence type="ECO:0000256" key="2">
    <source>
        <dbReference type="ARBA" id="ARBA00022670"/>
    </source>
</evidence>
<feature type="domain" description="ZP" evidence="13">
    <location>
        <begin position="1"/>
        <end position="180"/>
    </location>
</feature>
<dbReference type="GO" id="GO:0004222">
    <property type="term" value="F:metalloendopeptidase activity"/>
    <property type="evidence" value="ECO:0007669"/>
    <property type="project" value="UniProtKB-UniRule"/>
</dbReference>
<dbReference type="Pfam" id="PF01457">
    <property type="entry name" value="Peptidase_M8"/>
    <property type="match status" value="1"/>
</dbReference>
<dbReference type="InterPro" id="IPR001507">
    <property type="entry name" value="ZP_dom"/>
</dbReference>
<feature type="transmembrane region" description="Helical" evidence="12">
    <location>
        <begin position="353"/>
        <end position="371"/>
    </location>
</feature>
<dbReference type="PANTHER" id="PTHR22907:SF39">
    <property type="entry name" value="ZP DOMAIN-CONTAINING PROTEIN"/>
    <property type="match status" value="1"/>
</dbReference>
<sequence>MHRICISVQIHPLFVTDSDRSYCAQCVYMDSNVVEGLEQNLSISEIAPSELEPQFDPGYSPQCVYSIRKGSFDGPEVHAAVVGETVFHVWQCSNENVGILVQNCNVEDLQGEKILIIDQRGCGVDQYLFKTPQYSSNLQTAFLESNVFKFVDKSMTRFRCQIRLCLKNKGNGCQGITPPNHCPSLDEFDQELVSSSPLLVEDITQSRSEPVLRSSTDQPRGPPGIKPPIGLSTAQVVNRGQPVAVVRSGYKSKRATTVSTNATVPLKRPKRTISVQANMRKEEEVSEVDVVGLIRVLDNPEDLEYYAEQRNEKEFNEAKGQKCMASGLYWTLIGTIVLLFSVQGAIKKMPWRYAVLIITANFYFVCAWDALKIGIINDHPNLSPIFERDLLSAIQWIESTILVQNASNPFNITWIDVSKCAKTSVSQGSKLIYSNGIRIKSLERLLDSSSFNLILKDGPKECQEDPFLLAAAAPCLQRGNERPRLGIMVVCTNSRAWHGFSSGVDLFKHEILHSLGFGMLNPDLSYKRSPKSEVQSHQIGPNKYRKQDIHYLDFASTAVRFARTHFNCPRITGINAENEEKIHLDEYIFGNELMTPILSKGPNYFTHISALILENTFIGDIPWYKTNRDTVEKESRKYWYGRNAGCDFFSQSCYEYARRRSRFSFPFSAFPFCSENDLRSTVSGHKGKLCMGNGTHGVRINAFCHIQPISGPEKDAISLNEMFPLTFKSRSLAFGSVNGYRSCPMISQVMEANMYNIPENAIPIPC</sequence>
<keyword evidence="2 10" id="KW-0645">Protease</keyword>
<feature type="binding site" evidence="9">
    <location>
        <position position="583"/>
    </location>
    <ligand>
        <name>Zn(2+)</name>
        <dbReference type="ChEBI" id="CHEBI:29105"/>
        <note>catalytic</note>
    </ligand>
</feature>
<dbReference type="PROSITE" id="PS51034">
    <property type="entry name" value="ZP_2"/>
    <property type="match status" value="1"/>
</dbReference>
<dbReference type="GO" id="GO:0006508">
    <property type="term" value="P:proteolysis"/>
    <property type="evidence" value="ECO:0007669"/>
    <property type="project" value="UniProtKB-KW"/>
</dbReference>
<evidence type="ECO:0000256" key="3">
    <source>
        <dbReference type="ARBA" id="ARBA00022723"/>
    </source>
</evidence>
<evidence type="ECO:0000256" key="10">
    <source>
        <dbReference type="RuleBase" id="RU366077"/>
    </source>
</evidence>
<dbReference type="AlphaFoldDB" id="A0A1I7RPK8"/>
<dbReference type="GO" id="GO:0016020">
    <property type="term" value="C:membrane"/>
    <property type="evidence" value="ECO:0007669"/>
    <property type="project" value="InterPro"/>
</dbReference>
<dbReference type="InterPro" id="IPR001577">
    <property type="entry name" value="Peptidase_M8"/>
</dbReference>
<evidence type="ECO:0000256" key="4">
    <source>
        <dbReference type="ARBA" id="ARBA00022729"/>
    </source>
</evidence>
<evidence type="ECO:0000256" key="1">
    <source>
        <dbReference type="ARBA" id="ARBA00005860"/>
    </source>
</evidence>
<dbReference type="Gene3D" id="3.10.170.20">
    <property type="match status" value="1"/>
</dbReference>
<accession>A0A1I7RPK8</accession>
<dbReference type="SUPFAM" id="SSF55486">
    <property type="entry name" value="Metalloproteases ('zincins'), catalytic domain"/>
    <property type="match status" value="1"/>
</dbReference>
<comment type="cofactor">
    <cofactor evidence="9 10">
        <name>Zn(2+)</name>
        <dbReference type="ChEBI" id="CHEBI:29105"/>
    </cofactor>
    <text evidence="9 10">Binds 1 zinc ion per subunit.</text>
</comment>
<evidence type="ECO:0000259" key="13">
    <source>
        <dbReference type="PROSITE" id="PS51034"/>
    </source>
</evidence>
<reference evidence="15" key="1">
    <citation type="submission" date="2016-11" db="UniProtKB">
        <authorList>
            <consortium name="WormBaseParasite"/>
        </authorList>
    </citation>
    <scope>IDENTIFICATION</scope>
</reference>
<evidence type="ECO:0000256" key="6">
    <source>
        <dbReference type="ARBA" id="ARBA00022833"/>
    </source>
</evidence>
<feature type="binding site" evidence="9">
    <location>
        <position position="509"/>
    </location>
    <ligand>
        <name>Zn(2+)</name>
        <dbReference type="ChEBI" id="CHEBI:29105"/>
        <note>catalytic</note>
    </ligand>
</feature>
<dbReference type="PANTHER" id="PTHR22907">
    <property type="entry name" value="GH04558P"/>
    <property type="match status" value="1"/>
</dbReference>
<keyword evidence="3 9" id="KW-0479">Metal-binding</keyword>
<keyword evidence="7 9" id="KW-0482">Metalloprotease</keyword>
<feature type="active site" evidence="8">
    <location>
        <position position="510"/>
    </location>
</feature>
<dbReference type="eggNOG" id="ENOG502SK7J">
    <property type="taxonomic scope" value="Eukaryota"/>
</dbReference>
<keyword evidence="4" id="KW-0732">Signal</keyword>
<keyword evidence="5 10" id="KW-0378">Hydrolase</keyword>
<evidence type="ECO:0000256" key="7">
    <source>
        <dbReference type="ARBA" id="ARBA00023049"/>
    </source>
</evidence>
<name>A0A1I7RPK8_BURXY</name>
<dbReference type="GO" id="GO:0046872">
    <property type="term" value="F:metal ion binding"/>
    <property type="evidence" value="ECO:0007669"/>
    <property type="project" value="UniProtKB-KW"/>
</dbReference>
<keyword evidence="6 9" id="KW-0862">Zinc</keyword>